<comment type="caution">
    <text evidence="10">The sequence shown here is derived from an EMBL/GenBank/DDBJ whole genome shotgun (WGS) entry which is preliminary data.</text>
</comment>
<accession>A0ABU2ZL28</accession>
<evidence type="ECO:0000256" key="6">
    <source>
        <dbReference type="ARBA" id="ARBA00023004"/>
    </source>
</evidence>
<feature type="transmembrane region" description="Helical" evidence="8">
    <location>
        <begin position="98"/>
        <end position="116"/>
    </location>
</feature>
<proteinExistence type="predicted"/>
<feature type="domain" description="Ferric oxidoreductase" evidence="9">
    <location>
        <begin position="50"/>
        <end position="175"/>
    </location>
</feature>
<keyword evidence="11" id="KW-1185">Reference proteome</keyword>
<comment type="subcellular location">
    <subcellularLocation>
        <location evidence="1">Membrane</location>
        <topology evidence="1">Multi-pass membrane protein</topology>
    </subcellularLocation>
</comment>
<keyword evidence="4 8" id="KW-0812">Transmembrane</keyword>
<protein>
    <submittedName>
        <fullName evidence="10">Ferric reductase-like transmembrane domain-containing protein</fullName>
    </submittedName>
</protein>
<evidence type="ECO:0000313" key="11">
    <source>
        <dbReference type="Proteomes" id="UP001253545"/>
    </source>
</evidence>
<feature type="transmembrane region" description="Helical" evidence="8">
    <location>
        <begin position="17"/>
        <end position="36"/>
    </location>
</feature>
<evidence type="ECO:0000259" key="9">
    <source>
        <dbReference type="Pfam" id="PF01794"/>
    </source>
</evidence>
<evidence type="ECO:0000256" key="4">
    <source>
        <dbReference type="ARBA" id="ARBA00022692"/>
    </source>
</evidence>
<dbReference type="PANTHER" id="PTHR36964">
    <property type="entry name" value="PROTEIN-METHIONINE-SULFOXIDE REDUCTASE HEME-BINDING SUBUNIT MSRQ"/>
    <property type="match status" value="1"/>
</dbReference>
<dbReference type="InterPro" id="IPR013130">
    <property type="entry name" value="Fe3_Rdtase_TM_dom"/>
</dbReference>
<keyword evidence="7 8" id="KW-0472">Membrane</keyword>
<evidence type="ECO:0000256" key="3">
    <source>
        <dbReference type="ARBA" id="ARBA00022617"/>
    </source>
</evidence>
<feature type="transmembrane region" description="Helical" evidence="8">
    <location>
        <begin position="170"/>
        <end position="189"/>
    </location>
</feature>
<gene>
    <name evidence="10" type="ORF">RM552_00520</name>
</gene>
<keyword evidence="3" id="KW-0349">Heme</keyword>
<evidence type="ECO:0000256" key="2">
    <source>
        <dbReference type="ARBA" id="ARBA00022448"/>
    </source>
</evidence>
<feature type="transmembrane region" description="Helical" evidence="8">
    <location>
        <begin position="52"/>
        <end position="77"/>
    </location>
</feature>
<keyword evidence="3" id="KW-0479">Metal-binding</keyword>
<organism evidence="10 11">
    <name type="scientific">Glaciecola petra</name>
    <dbReference type="NCBI Taxonomy" id="3075602"/>
    <lineage>
        <taxon>Bacteria</taxon>
        <taxon>Pseudomonadati</taxon>
        <taxon>Pseudomonadota</taxon>
        <taxon>Gammaproteobacteria</taxon>
        <taxon>Alteromonadales</taxon>
        <taxon>Alteromonadaceae</taxon>
        <taxon>Glaciecola</taxon>
    </lineage>
</organism>
<evidence type="ECO:0000256" key="1">
    <source>
        <dbReference type="ARBA" id="ARBA00004141"/>
    </source>
</evidence>
<keyword evidence="6" id="KW-0408">Iron</keyword>
<dbReference type="EMBL" id="JAVRHX010000001">
    <property type="protein sequence ID" value="MDT0593322.1"/>
    <property type="molecule type" value="Genomic_DNA"/>
</dbReference>
<reference evidence="10 11" key="1">
    <citation type="submission" date="2023-09" db="EMBL/GenBank/DDBJ databases">
        <authorList>
            <person name="Rey-Velasco X."/>
        </authorList>
    </citation>
    <scope>NUCLEOTIDE SEQUENCE [LARGE SCALE GENOMIC DNA]</scope>
    <source>
        <strain evidence="10 11">P117</strain>
    </source>
</reference>
<dbReference type="Proteomes" id="UP001253545">
    <property type="component" value="Unassembled WGS sequence"/>
</dbReference>
<evidence type="ECO:0000256" key="5">
    <source>
        <dbReference type="ARBA" id="ARBA00022989"/>
    </source>
</evidence>
<evidence type="ECO:0000256" key="8">
    <source>
        <dbReference type="SAM" id="Phobius"/>
    </source>
</evidence>
<dbReference type="RefSeq" id="WP_311366844.1">
    <property type="nucleotide sequence ID" value="NZ_JAVRHX010000001.1"/>
</dbReference>
<evidence type="ECO:0000313" key="10">
    <source>
        <dbReference type="EMBL" id="MDT0593322.1"/>
    </source>
</evidence>
<feature type="transmembrane region" description="Helical" evidence="8">
    <location>
        <begin position="195"/>
        <end position="223"/>
    </location>
</feature>
<dbReference type="InterPro" id="IPR022837">
    <property type="entry name" value="MsrQ-like"/>
</dbReference>
<sequence>MQRLVFFNQYRKILNRILWALAFLILLLIATSYWLIELVNPFEFLIVQLGRASIICFLLCYAISPVARLMARLCIILRYQFGKRVADWSFLYYQRRMLGLNSFYFAFCHMLVYLYFEIDLSVEEFYLEIQERTFIAIGSLAIFIGLVLAISSHNSIRRKLKRNWKKLHKLTHLLGALIIVHVVLVAKNLEFEEYAYLITISCLAFERTYHILIAGSGSNKLLFKGRRKRQKYRK</sequence>
<feature type="transmembrane region" description="Helical" evidence="8">
    <location>
        <begin position="132"/>
        <end position="150"/>
    </location>
</feature>
<evidence type="ECO:0000256" key="7">
    <source>
        <dbReference type="ARBA" id="ARBA00023136"/>
    </source>
</evidence>
<dbReference type="Pfam" id="PF01794">
    <property type="entry name" value="Ferric_reduct"/>
    <property type="match status" value="1"/>
</dbReference>
<dbReference type="PANTHER" id="PTHR36964:SF1">
    <property type="entry name" value="PROTEIN-METHIONINE-SULFOXIDE REDUCTASE HEME-BINDING SUBUNIT MSRQ"/>
    <property type="match status" value="1"/>
</dbReference>
<keyword evidence="5 8" id="KW-1133">Transmembrane helix</keyword>
<keyword evidence="2" id="KW-0813">Transport</keyword>
<name>A0ABU2ZL28_9ALTE</name>